<comment type="caution">
    <text evidence="2">The sequence shown here is derived from an EMBL/GenBank/DDBJ whole genome shotgun (WGS) entry which is preliminary data.</text>
</comment>
<organism evidence="2 3">
    <name type="scientific">Szabonella alba</name>
    <dbReference type="NCBI Taxonomy" id="2804194"/>
    <lineage>
        <taxon>Bacteria</taxon>
        <taxon>Pseudomonadati</taxon>
        <taxon>Pseudomonadota</taxon>
        <taxon>Alphaproteobacteria</taxon>
        <taxon>Rhodobacterales</taxon>
        <taxon>Paracoccaceae</taxon>
        <taxon>Szabonella</taxon>
    </lineage>
</organism>
<evidence type="ECO:0000313" key="3">
    <source>
        <dbReference type="Proteomes" id="UP000648908"/>
    </source>
</evidence>
<dbReference type="InterPro" id="IPR028992">
    <property type="entry name" value="Hedgehog/Intein_dom"/>
</dbReference>
<name>A0A8K0XYJ2_9RHOB</name>
<reference evidence="2" key="1">
    <citation type="submission" date="2021-01" db="EMBL/GenBank/DDBJ databases">
        <title>Tabrizicola alba sp. nov. a motile alkaliphilic bacterium isolated from a soda lake.</title>
        <authorList>
            <person name="Szuroczki S."/>
            <person name="Abbaszade G."/>
            <person name="Schumann P."/>
            <person name="Toth E."/>
        </authorList>
    </citation>
    <scope>NUCLEOTIDE SEQUENCE</scope>
    <source>
        <strain evidence="2">DMG-N-6</strain>
    </source>
</reference>
<dbReference type="EMBL" id="JAESVN010000001">
    <property type="protein sequence ID" value="MBL4915796.1"/>
    <property type="molecule type" value="Genomic_DNA"/>
</dbReference>
<keyword evidence="3" id="KW-1185">Reference proteome</keyword>
<dbReference type="AlphaFoldDB" id="A0A8K0XYJ2"/>
<protein>
    <submittedName>
        <fullName evidence="2">Hint domain-containing protein</fullName>
    </submittedName>
</protein>
<sequence length="322" mass="33853">MAADRTGAVLAAGSFVLEFEAPPGPGTVLLDYQAQGGWPRAFSIFADPQAGVAVMHRQGARLARHLLPGPLNFAEEGTAQILFAWDGPGRRWQLALDLPGQRRRIVQQGADPMPLPLADIAALCRDGAVRHRRLRWLGIRQGSALPLGAAWIGPATPIDTPQGPQRADRLRIGDAVLTASGGERQIRALHRIDLPGRGAPAPVRLRAPYFARPGDILVSPDQPVLISGAEVEYLFGVEQVLAEAADLAEGRAALREPARTATGGLALDLGRPDLLLSGGCALLSAQGGADAGAFSAPCRVLHGFEVPPLLDLLGRKGSRSAA</sequence>
<dbReference type="RefSeq" id="WP_202686369.1">
    <property type="nucleotide sequence ID" value="NZ_JAESVN010000001.1"/>
</dbReference>
<proteinExistence type="predicted"/>
<gene>
    <name evidence="2" type="ORF">JL811_01070</name>
</gene>
<dbReference type="Proteomes" id="UP000648908">
    <property type="component" value="Unassembled WGS sequence"/>
</dbReference>
<feature type="domain" description="Hedgehog/Intein (Hint)" evidence="1">
    <location>
        <begin position="155"/>
        <end position="262"/>
    </location>
</feature>
<evidence type="ECO:0000259" key="1">
    <source>
        <dbReference type="Pfam" id="PF13403"/>
    </source>
</evidence>
<evidence type="ECO:0000313" key="2">
    <source>
        <dbReference type="EMBL" id="MBL4915796.1"/>
    </source>
</evidence>
<dbReference type="Pfam" id="PF13403">
    <property type="entry name" value="Hint_2"/>
    <property type="match status" value="1"/>
</dbReference>
<accession>A0A8K0XYJ2</accession>